<proteinExistence type="predicted"/>
<evidence type="ECO:0000313" key="1">
    <source>
        <dbReference type="EMBL" id="ONK64817.1"/>
    </source>
</evidence>
<dbReference type="Proteomes" id="UP000243459">
    <property type="component" value="Chromosome 7"/>
</dbReference>
<dbReference type="PANTHER" id="PTHR34211:SF3">
    <property type="entry name" value="CALCINEURIN-LIKE METALLO-PHOSPHOESTERASE SUPERFAMILY PROTEIN"/>
    <property type="match status" value="1"/>
</dbReference>
<dbReference type="Gramene" id="ONK64817">
    <property type="protein sequence ID" value="ONK64817"/>
    <property type="gene ID" value="A4U43_C07F30270"/>
</dbReference>
<dbReference type="PANTHER" id="PTHR34211">
    <property type="entry name" value="CALCINEURIN-LIKE METALLO-PHOSPHOESTERASE SUPERFAMILY PROTEIN"/>
    <property type="match status" value="1"/>
</dbReference>
<keyword evidence="2" id="KW-1185">Reference proteome</keyword>
<gene>
    <name evidence="1" type="ORF">A4U43_C07F30270</name>
</gene>
<evidence type="ECO:0000313" key="2">
    <source>
        <dbReference type="Proteomes" id="UP000243459"/>
    </source>
</evidence>
<protein>
    <submittedName>
        <fullName evidence="1">Uncharacterized protein</fullName>
    </submittedName>
</protein>
<sequence length="127" mass="14804">MSFNGGSFVLESALERFLSRHPYVRSVPKLVALSQKKKGYFALQLPRGWWVFGLDQALQSDIDVYQFKFFAELCQSKVRMNMMLSGSGWKRTKSKCDQLINLGAKYVEGEDEHDVVWFWLEKDQEQV</sequence>
<name>A0A5P1EI14_ASPOF</name>
<organism evidence="1 2">
    <name type="scientific">Asparagus officinalis</name>
    <name type="common">Garden asparagus</name>
    <dbReference type="NCBI Taxonomy" id="4686"/>
    <lineage>
        <taxon>Eukaryota</taxon>
        <taxon>Viridiplantae</taxon>
        <taxon>Streptophyta</taxon>
        <taxon>Embryophyta</taxon>
        <taxon>Tracheophyta</taxon>
        <taxon>Spermatophyta</taxon>
        <taxon>Magnoliopsida</taxon>
        <taxon>Liliopsida</taxon>
        <taxon>Asparagales</taxon>
        <taxon>Asparagaceae</taxon>
        <taxon>Asparagoideae</taxon>
        <taxon>Asparagus</taxon>
    </lineage>
</organism>
<accession>A0A5P1EI14</accession>
<dbReference type="EMBL" id="CM007387">
    <property type="protein sequence ID" value="ONK64817.1"/>
    <property type="molecule type" value="Genomic_DNA"/>
</dbReference>
<dbReference type="AlphaFoldDB" id="A0A5P1EI14"/>
<reference evidence="2" key="1">
    <citation type="journal article" date="2017" name="Nat. Commun.">
        <title>The asparagus genome sheds light on the origin and evolution of a young Y chromosome.</title>
        <authorList>
            <person name="Harkess A."/>
            <person name="Zhou J."/>
            <person name="Xu C."/>
            <person name="Bowers J.E."/>
            <person name="Van der Hulst R."/>
            <person name="Ayyampalayam S."/>
            <person name="Mercati F."/>
            <person name="Riccardi P."/>
            <person name="McKain M.R."/>
            <person name="Kakrana A."/>
            <person name="Tang H."/>
            <person name="Ray J."/>
            <person name="Groenendijk J."/>
            <person name="Arikit S."/>
            <person name="Mathioni S.M."/>
            <person name="Nakano M."/>
            <person name="Shan H."/>
            <person name="Telgmann-Rauber A."/>
            <person name="Kanno A."/>
            <person name="Yue Z."/>
            <person name="Chen H."/>
            <person name="Li W."/>
            <person name="Chen Y."/>
            <person name="Xu X."/>
            <person name="Zhang Y."/>
            <person name="Luo S."/>
            <person name="Chen H."/>
            <person name="Gao J."/>
            <person name="Mao Z."/>
            <person name="Pires J.C."/>
            <person name="Luo M."/>
            <person name="Kudrna D."/>
            <person name="Wing R.A."/>
            <person name="Meyers B.C."/>
            <person name="Yi K."/>
            <person name="Kong H."/>
            <person name="Lavrijsen P."/>
            <person name="Sunseri F."/>
            <person name="Falavigna A."/>
            <person name="Ye Y."/>
            <person name="Leebens-Mack J.H."/>
            <person name="Chen G."/>
        </authorList>
    </citation>
    <scope>NUCLEOTIDE SEQUENCE [LARGE SCALE GENOMIC DNA]</scope>
    <source>
        <strain evidence="2">cv. DH0086</strain>
    </source>
</reference>